<keyword evidence="1" id="KW-0812">Transmembrane</keyword>
<protein>
    <submittedName>
        <fullName evidence="2">Uncharacterized protein</fullName>
    </submittedName>
</protein>
<dbReference type="Proteomes" id="UP000198683">
    <property type="component" value="Unassembled WGS sequence"/>
</dbReference>
<accession>A0A1G9FVT6</accession>
<dbReference type="STRING" id="683260.SAMN05421874_11333"/>
<name>A0A1G9FVT6_9ACTN</name>
<dbReference type="AlphaFoldDB" id="A0A1G9FVT6"/>
<organism evidence="2 3">
    <name type="scientific">Nonomuraea maritima</name>
    <dbReference type="NCBI Taxonomy" id="683260"/>
    <lineage>
        <taxon>Bacteria</taxon>
        <taxon>Bacillati</taxon>
        <taxon>Actinomycetota</taxon>
        <taxon>Actinomycetes</taxon>
        <taxon>Streptosporangiales</taxon>
        <taxon>Streptosporangiaceae</taxon>
        <taxon>Nonomuraea</taxon>
    </lineage>
</organism>
<keyword evidence="3" id="KW-1185">Reference proteome</keyword>
<evidence type="ECO:0000313" key="2">
    <source>
        <dbReference type="EMBL" id="SDK92452.1"/>
    </source>
</evidence>
<reference evidence="2 3" key="1">
    <citation type="submission" date="2016-10" db="EMBL/GenBank/DDBJ databases">
        <authorList>
            <person name="de Groot N.N."/>
        </authorList>
    </citation>
    <scope>NUCLEOTIDE SEQUENCE [LARGE SCALE GENOMIC DNA]</scope>
    <source>
        <strain evidence="2 3">CGMCC 4.5681</strain>
    </source>
</reference>
<dbReference type="OrthoDB" id="3872345at2"/>
<evidence type="ECO:0000313" key="3">
    <source>
        <dbReference type="Proteomes" id="UP000198683"/>
    </source>
</evidence>
<proteinExistence type="predicted"/>
<feature type="transmembrane region" description="Helical" evidence="1">
    <location>
        <begin position="115"/>
        <end position="135"/>
    </location>
</feature>
<evidence type="ECO:0000256" key="1">
    <source>
        <dbReference type="SAM" id="Phobius"/>
    </source>
</evidence>
<dbReference type="EMBL" id="FNFB01000013">
    <property type="protein sequence ID" value="SDK92452.1"/>
    <property type="molecule type" value="Genomic_DNA"/>
</dbReference>
<sequence length="142" mass="15575">MPDEFVTHEMWPFECLRCLHVWEVRYVVKHLSDAYGNEADIWLSGGVPAPPPWAGTSCPGCGAYHVTWFPNGYLARHPELVSGPEPEPEPVRVPAVTRVPARAPAARRSARPGRLAVALGVPLALFVGYEVYINLGAVHMGH</sequence>
<dbReference type="RefSeq" id="WP_090767904.1">
    <property type="nucleotide sequence ID" value="NZ_FNFB01000013.1"/>
</dbReference>
<keyword evidence="1" id="KW-0472">Membrane</keyword>
<gene>
    <name evidence="2" type="ORF">SAMN05421874_11333</name>
</gene>
<keyword evidence="1" id="KW-1133">Transmembrane helix</keyword>